<dbReference type="EMBL" id="AZBU02000010">
    <property type="protein sequence ID" value="TKR62069.1"/>
    <property type="molecule type" value="Genomic_DNA"/>
</dbReference>
<dbReference type="OrthoDB" id="5800348at2759"/>
<dbReference type="Proteomes" id="UP000298663">
    <property type="component" value="Unassembled WGS sequence"/>
</dbReference>
<gene>
    <name evidence="1" type="ORF">L596_026076</name>
</gene>
<dbReference type="AlphaFoldDB" id="A0A4U5M0A0"/>
<evidence type="ECO:0000313" key="1">
    <source>
        <dbReference type="EMBL" id="TKR62069.1"/>
    </source>
</evidence>
<proteinExistence type="predicted"/>
<keyword evidence="2" id="KW-1185">Reference proteome</keyword>
<evidence type="ECO:0000313" key="2">
    <source>
        <dbReference type="Proteomes" id="UP000298663"/>
    </source>
</evidence>
<reference evidence="1 2" key="1">
    <citation type="journal article" date="2015" name="Genome Biol.">
        <title>Comparative genomics of Steinernema reveals deeply conserved gene regulatory networks.</title>
        <authorList>
            <person name="Dillman A.R."/>
            <person name="Macchietto M."/>
            <person name="Porter C.F."/>
            <person name="Rogers A."/>
            <person name="Williams B."/>
            <person name="Antoshechkin I."/>
            <person name="Lee M.M."/>
            <person name="Goodwin Z."/>
            <person name="Lu X."/>
            <person name="Lewis E.E."/>
            <person name="Goodrich-Blair H."/>
            <person name="Stock S.P."/>
            <person name="Adams B.J."/>
            <person name="Sternberg P.W."/>
            <person name="Mortazavi A."/>
        </authorList>
    </citation>
    <scope>NUCLEOTIDE SEQUENCE [LARGE SCALE GENOMIC DNA]</scope>
    <source>
        <strain evidence="1 2">ALL</strain>
    </source>
</reference>
<name>A0A4U5M0A0_STECR</name>
<accession>A0A4U5M0A0</accession>
<organism evidence="1 2">
    <name type="scientific">Steinernema carpocapsae</name>
    <name type="common">Entomopathogenic nematode</name>
    <dbReference type="NCBI Taxonomy" id="34508"/>
    <lineage>
        <taxon>Eukaryota</taxon>
        <taxon>Metazoa</taxon>
        <taxon>Ecdysozoa</taxon>
        <taxon>Nematoda</taxon>
        <taxon>Chromadorea</taxon>
        <taxon>Rhabditida</taxon>
        <taxon>Tylenchina</taxon>
        <taxon>Panagrolaimomorpha</taxon>
        <taxon>Strongyloidoidea</taxon>
        <taxon>Steinernematidae</taxon>
        <taxon>Steinernema</taxon>
    </lineage>
</organism>
<reference evidence="1 2" key="2">
    <citation type="journal article" date="2019" name="G3 (Bethesda)">
        <title>Hybrid Assembly of the Genome of the Entomopathogenic Nematode Steinernema carpocapsae Identifies the X-Chromosome.</title>
        <authorList>
            <person name="Serra L."/>
            <person name="Macchietto M."/>
            <person name="Macias-Munoz A."/>
            <person name="McGill C.J."/>
            <person name="Rodriguez I.M."/>
            <person name="Rodriguez B."/>
            <person name="Murad R."/>
            <person name="Mortazavi A."/>
        </authorList>
    </citation>
    <scope>NUCLEOTIDE SEQUENCE [LARGE SCALE GENOMIC DNA]</scope>
    <source>
        <strain evidence="1 2">ALL</strain>
    </source>
</reference>
<protein>
    <submittedName>
        <fullName evidence="1">Uncharacterized protein</fullName>
    </submittedName>
</protein>
<sequence>MDPRYPRQEDAPVCDLSQRSCILELSRKKAIPRRGLTANALFPVPALNTTYAGVKRRCPPQKTTARNTP</sequence>
<comment type="caution">
    <text evidence="1">The sequence shown here is derived from an EMBL/GenBank/DDBJ whole genome shotgun (WGS) entry which is preliminary data.</text>
</comment>